<dbReference type="InterPro" id="IPR015815">
    <property type="entry name" value="HIBADH-related"/>
</dbReference>
<dbReference type="EC" id="1.1.1.60" evidence="6"/>
<dbReference type="GO" id="GO:0051287">
    <property type="term" value="F:NAD binding"/>
    <property type="evidence" value="ECO:0007669"/>
    <property type="project" value="InterPro"/>
</dbReference>
<dbReference type="GO" id="GO:0008679">
    <property type="term" value="F:2-hydroxy-3-oxopropionate reductase activity"/>
    <property type="evidence" value="ECO:0007669"/>
    <property type="project" value="UniProtKB-EC"/>
</dbReference>
<dbReference type="GO" id="GO:0050661">
    <property type="term" value="F:NADP binding"/>
    <property type="evidence" value="ECO:0007669"/>
    <property type="project" value="InterPro"/>
</dbReference>
<evidence type="ECO:0000256" key="1">
    <source>
        <dbReference type="ARBA" id="ARBA00023002"/>
    </source>
</evidence>
<dbReference type="InterPro" id="IPR006115">
    <property type="entry name" value="6PGDH_NADP-bd"/>
</dbReference>
<accession>A0A5C5UUQ9</accession>
<dbReference type="PANTHER" id="PTHR43580">
    <property type="entry name" value="OXIDOREDUCTASE GLYR1-RELATED"/>
    <property type="match status" value="1"/>
</dbReference>
<name>A0A5C5UUQ9_9BACT</name>
<dbReference type="SUPFAM" id="SSF48179">
    <property type="entry name" value="6-phosphogluconate dehydrogenase C-terminal domain-like"/>
    <property type="match status" value="1"/>
</dbReference>
<protein>
    <submittedName>
        <fullName evidence="6">2-hydroxy-3-oxopropionate reductase</fullName>
        <ecNumber evidence="6">1.1.1.60</ecNumber>
    </submittedName>
</protein>
<dbReference type="Gene3D" id="1.10.1040.10">
    <property type="entry name" value="N-(1-d-carboxylethyl)-l-norvaline Dehydrogenase, domain 2"/>
    <property type="match status" value="1"/>
</dbReference>
<evidence type="ECO:0000259" key="5">
    <source>
        <dbReference type="Pfam" id="PF14833"/>
    </source>
</evidence>
<dbReference type="Pfam" id="PF14833">
    <property type="entry name" value="NAD_binding_11"/>
    <property type="match status" value="1"/>
</dbReference>
<feature type="active site" evidence="3">
    <location>
        <position position="171"/>
    </location>
</feature>
<feature type="domain" description="3-hydroxyisobutyrate dehydrogenase-like NAD-binding" evidence="5">
    <location>
        <begin position="165"/>
        <end position="284"/>
    </location>
</feature>
<dbReference type="InterPro" id="IPR008927">
    <property type="entry name" value="6-PGluconate_DH-like_C_sf"/>
</dbReference>
<dbReference type="EMBL" id="SIHJ01000010">
    <property type="protein sequence ID" value="TWT29222.1"/>
    <property type="molecule type" value="Genomic_DNA"/>
</dbReference>
<feature type="domain" description="6-phosphogluconate dehydrogenase NADP-binding" evidence="4">
    <location>
        <begin position="10"/>
        <end position="162"/>
    </location>
</feature>
<dbReference type="PANTHER" id="PTHR43580:SF2">
    <property type="entry name" value="CYTOKINE-LIKE NUCLEAR FACTOR N-PAC"/>
    <property type="match status" value="1"/>
</dbReference>
<dbReference type="Gene3D" id="3.40.50.720">
    <property type="entry name" value="NAD(P)-binding Rossmann-like Domain"/>
    <property type="match status" value="1"/>
</dbReference>
<proteinExistence type="predicted"/>
<keyword evidence="1 6" id="KW-0560">Oxidoreductase</keyword>
<evidence type="ECO:0000313" key="7">
    <source>
        <dbReference type="Proteomes" id="UP000316714"/>
    </source>
</evidence>
<gene>
    <name evidence="6" type="primary">garR</name>
    <name evidence="6" type="ORF">KOR34_52770</name>
</gene>
<dbReference type="InterPro" id="IPR051265">
    <property type="entry name" value="HIBADH-related_NP60_sf"/>
</dbReference>
<dbReference type="Pfam" id="PF03446">
    <property type="entry name" value="NAD_binding_2"/>
    <property type="match status" value="1"/>
</dbReference>
<dbReference type="OrthoDB" id="9812907at2"/>
<dbReference type="RefSeq" id="WP_146569079.1">
    <property type="nucleotide sequence ID" value="NZ_SIHJ01000010.1"/>
</dbReference>
<sequence>MQPASGVQPVGMIGLGLLGAALAERLLSAGHEVHVWNRSRDKAEPLIDRGAVWSDNPLADCRRAVVCLYTTDVVEQVLRQMDAGLQPGTTLVDCTTGDPDQTAALGARLAGRGVDYLESPIAASSEQTRQGQAMALVAGPRAAFDASADLFEAITAQAHYVGGWGAAAKMKLVNNLILGLNRAVLAEGLVFAERLGLEPKTALEVLRQGNAYSGVMDTKGAKMVDGEFSTQAKLTQHAKDVRIIAEQAAQQGLRLPLTAKHLELLELGERLGMSEQDNSVIIRAIEHAAQQPEAAAR</sequence>
<keyword evidence="2" id="KW-0520">NAD</keyword>
<evidence type="ECO:0000313" key="6">
    <source>
        <dbReference type="EMBL" id="TWT29222.1"/>
    </source>
</evidence>
<dbReference type="SUPFAM" id="SSF51735">
    <property type="entry name" value="NAD(P)-binding Rossmann-fold domains"/>
    <property type="match status" value="1"/>
</dbReference>
<comment type="caution">
    <text evidence="6">The sequence shown here is derived from an EMBL/GenBank/DDBJ whole genome shotgun (WGS) entry which is preliminary data.</text>
</comment>
<keyword evidence="7" id="KW-1185">Reference proteome</keyword>
<dbReference type="AlphaFoldDB" id="A0A5C5UUQ9"/>
<dbReference type="InterPro" id="IPR013328">
    <property type="entry name" value="6PGD_dom2"/>
</dbReference>
<reference evidence="6 7" key="1">
    <citation type="submission" date="2019-02" db="EMBL/GenBank/DDBJ databases">
        <title>Deep-cultivation of Planctomycetes and their phenomic and genomic characterization uncovers novel biology.</title>
        <authorList>
            <person name="Wiegand S."/>
            <person name="Jogler M."/>
            <person name="Boedeker C."/>
            <person name="Pinto D."/>
            <person name="Vollmers J."/>
            <person name="Rivas-Marin E."/>
            <person name="Kohn T."/>
            <person name="Peeters S.H."/>
            <person name="Heuer A."/>
            <person name="Rast P."/>
            <person name="Oberbeckmann S."/>
            <person name="Bunk B."/>
            <person name="Jeske O."/>
            <person name="Meyerdierks A."/>
            <person name="Storesund J.E."/>
            <person name="Kallscheuer N."/>
            <person name="Luecker S."/>
            <person name="Lage O.M."/>
            <person name="Pohl T."/>
            <person name="Merkel B.J."/>
            <person name="Hornburger P."/>
            <person name="Mueller R.-W."/>
            <person name="Bruemmer F."/>
            <person name="Labrenz M."/>
            <person name="Spormann A.M."/>
            <person name="Op Den Camp H."/>
            <person name="Overmann J."/>
            <person name="Amann R."/>
            <person name="Jetten M.S.M."/>
            <person name="Mascher T."/>
            <person name="Medema M.H."/>
            <person name="Devos D.P."/>
            <person name="Kaster A.-K."/>
            <person name="Ovreas L."/>
            <person name="Rohde M."/>
            <person name="Galperin M.Y."/>
            <person name="Jogler C."/>
        </authorList>
    </citation>
    <scope>NUCLEOTIDE SEQUENCE [LARGE SCALE GENOMIC DNA]</scope>
    <source>
        <strain evidence="6 7">KOR34</strain>
    </source>
</reference>
<evidence type="ECO:0000259" key="4">
    <source>
        <dbReference type="Pfam" id="PF03446"/>
    </source>
</evidence>
<evidence type="ECO:0000256" key="3">
    <source>
        <dbReference type="PIRSR" id="PIRSR000103-1"/>
    </source>
</evidence>
<evidence type="ECO:0000256" key="2">
    <source>
        <dbReference type="ARBA" id="ARBA00023027"/>
    </source>
</evidence>
<dbReference type="InterPro" id="IPR036291">
    <property type="entry name" value="NAD(P)-bd_dom_sf"/>
</dbReference>
<organism evidence="6 7">
    <name type="scientific">Posidoniimonas corsicana</name>
    <dbReference type="NCBI Taxonomy" id="1938618"/>
    <lineage>
        <taxon>Bacteria</taxon>
        <taxon>Pseudomonadati</taxon>
        <taxon>Planctomycetota</taxon>
        <taxon>Planctomycetia</taxon>
        <taxon>Pirellulales</taxon>
        <taxon>Lacipirellulaceae</taxon>
        <taxon>Posidoniimonas</taxon>
    </lineage>
</organism>
<dbReference type="Proteomes" id="UP000316714">
    <property type="component" value="Unassembled WGS sequence"/>
</dbReference>
<dbReference type="PIRSF" id="PIRSF000103">
    <property type="entry name" value="HIBADH"/>
    <property type="match status" value="1"/>
</dbReference>
<dbReference type="InterPro" id="IPR029154">
    <property type="entry name" value="HIBADH-like_NADP-bd"/>
</dbReference>